<keyword evidence="2" id="KW-1185">Reference proteome</keyword>
<gene>
    <name evidence="1" type="ORF">AVEN_107394_1</name>
</gene>
<organism evidence="1 2">
    <name type="scientific">Araneus ventricosus</name>
    <name type="common">Orbweaver spider</name>
    <name type="synonym">Epeira ventricosa</name>
    <dbReference type="NCBI Taxonomy" id="182803"/>
    <lineage>
        <taxon>Eukaryota</taxon>
        <taxon>Metazoa</taxon>
        <taxon>Ecdysozoa</taxon>
        <taxon>Arthropoda</taxon>
        <taxon>Chelicerata</taxon>
        <taxon>Arachnida</taxon>
        <taxon>Araneae</taxon>
        <taxon>Araneomorphae</taxon>
        <taxon>Entelegynae</taxon>
        <taxon>Araneoidea</taxon>
        <taxon>Araneidae</taxon>
        <taxon>Araneus</taxon>
    </lineage>
</organism>
<accession>A0A4Y2VUT1</accession>
<proteinExistence type="predicted"/>
<name>A0A4Y2VUT1_ARAVE</name>
<evidence type="ECO:0000313" key="2">
    <source>
        <dbReference type="Proteomes" id="UP000499080"/>
    </source>
</evidence>
<protein>
    <submittedName>
        <fullName evidence="1">Uncharacterized protein</fullName>
    </submittedName>
</protein>
<evidence type="ECO:0000313" key="1">
    <source>
        <dbReference type="EMBL" id="GBO29173.1"/>
    </source>
</evidence>
<sequence>MAETASLDYSPSFGTFRALLRSAVREKIEGHTYIHTYVCLPSNFNRVDDKSFYNGLSRIMCHSLRSRDTSCLTNRLFLCSSAFFGSSLLATVADWPGCQLARWQVGPLNIADIGPQDLCM</sequence>
<comment type="caution">
    <text evidence="1">The sequence shown here is derived from an EMBL/GenBank/DDBJ whole genome shotgun (WGS) entry which is preliminary data.</text>
</comment>
<dbReference type="Proteomes" id="UP000499080">
    <property type="component" value="Unassembled WGS sequence"/>
</dbReference>
<dbReference type="EMBL" id="BGPR01052323">
    <property type="protein sequence ID" value="GBO29173.1"/>
    <property type="molecule type" value="Genomic_DNA"/>
</dbReference>
<dbReference type="AlphaFoldDB" id="A0A4Y2VUT1"/>
<reference evidence="1 2" key="1">
    <citation type="journal article" date="2019" name="Sci. Rep.">
        <title>Orb-weaving spider Araneus ventricosus genome elucidates the spidroin gene catalogue.</title>
        <authorList>
            <person name="Kono N."/>
            <person name="Nakamura H."/>
            <person name="Ohtoshi R."/>
            <person name="Moran D.A.P."/>
            <person name="Shinohara A."/>
            <person name="Yoshida Y."/>
            <person name="Fujiwara M."/>
            <person name="Mori M."/>
            <person name="Tomita M."/>
            <person name="Arakawa K."/>
        </authorList>
    </citation>
    <scope>NUCLEOTIDE SEQUENCE [LARGE SCALE GENOMIC DNA]</scope>
</reference>